<dbReference type="Pfam" id="PF07811">
    <property type="entry name" value="TadE"/>
    <property type="match status" value="1"/>
</dbReference>
<name>A0ABP8H560_9BURK</name>
<keyword evidence="5" id="KW-1185">Reference proteome</keyword>
<keyword evidence="2" id="KW-0472">Membrane</keyword>
<accession>A0ABP8H560</accession>
<evidence type="ECO:0000313" key="4">
    <source>
        <dbReference type="EMBL" id="GAA4334554.1"/>
    </source>
</evidence>
<sequence>MWSGETMARDPGSRAGRKAVRGGQTQHGTYALEFALAFPVFFIIFYGALTIGLIAIAQHLLKLAAEDGARATLRYFVAAPSGAQGAPQVLQLKGRLAHGCAIADDRAKWLNEVIVSAVPNCEAYLTKPCSPAEGGCRVDLDAAPADTPVCTDASGCEAKVVVSYSYRSNPLIPVVPLVSMLVPDVIEGSASVLLDPEMLQ</sequence>
<proteinExistence type="predicted"/>
<protein>
    <recommendedName>
        <fullName evidence="3">TadE-like domain-containing protein</fullName>
    </recommendedName>
</protein>
<gene>
    <name evidence="4" type="ORF">GCM10023144_26930</name>
</gene>
<evidence type="ECO:0000259" key="3">
    <source>
        <dbReference type="Pfam" id="PF07811"/>
    </source>
</evidence>
<feature type="region of interest" description="Disordered" evidence="1">
    <location>
        <begin position="1"/>
        <end position="20"/>
    </location>
</feature>
<evidence type="ECO:0000256" key="2">
    <source>
        <dbReference type="SAM" id="Phobius"/>
    </source>
</evidence>
<comment type="caution">
    <text evidence="4">The sequence shown here is derived from an EMBL/GenBank/DDBJ whole genome shotgun (WGS) entry which is preliminary data.</text>
</comment>
<feature type="transmembrane region" description="Helical" evidence="2">
    <location>
        <begin position="34"/>
        <end position="56"/>
    </location>
</feature>
<dbReference type="Proteomes" id="UP001501671">
    <property type="component" value="Unassembled WGS sequence"/>
</dbReference>
<keyword evidence="2" id="KW-0812">Transmembrane</keyword>
<reference evidence="5" key="1">
    <citation type="journal article" date="2019" name="Int. J. Syst. Evol. Microbiol.">
        <title>The Global Catalogue of Microorganisms (GCM) 10K type strain sequencing project: providing services to taxonomists for standard genome sequencing and annotation.</title>
        <authorList>
            <consortium name="The Broad Institute Genomics Platform"/>
            <consortium name="The Broad Institute Genome Sequencing Center for Infectious Disease"/>
            <person name="Wu L."/>
            <person name="Ma J."/>
        </authorList>
    </citation>
    <scope>NUCLEOTIDE SEQUENCE [LARGE SCALE GENOMIC DNA]</scope>
    <source>
        <strain evidence="5">JCM 17666</strain>
    </source>
</reference>
<dbReference type="InterPro" id="IPR012495">
    <property type="entry name" value="TadE-like_dom"/>
</dbReference>
<dbReference type="EMBL" id="BAABFO010000012">
    <property type="protein sequence ID" value="GAA4334554.1"/>
    <property type="molecule type" value="Genomic_DNA"/>
</dbReference>
<evidence type="ECO:0000256" key="1">
    <source>
        <dbReference type="SAM" id="MobiDB-lite"/>
    </source>
</evidence>
<feature type="domain" description="TadE-like" evidence="3">
    <location>
        <begin position="28"/>
        <end position="70"/>
    </location>
</feature>
<evidence type="ECO:0000313" key="5">
    <source>
        <dbReference type="Proteomes" id="UP001501671"/>
    </source>
</evidence>
<organism evidence="4 5">
    <name type="scientific">Pigmentiphaga soli</name>
    <dbReference type="NCBI Taxonomy" id="1007095"/>
    <lineage>
        <taxon>Bacteria</taxon>
        <taxon>Pseudomonadati</taxon>
        <taxon>Pseudomonadota</taxon>
        <taxon>Betaproteobacteria</taxon>
        <taxon>Burkholderiales</taxon>
        <taxon>Alcaligenaceae</taxon>
        <taxon>Pigmentiphaga</taxon>
    </lineage>
</organism>
<keyword evidence="2" id="KW-1133">Transmembrane helix</keyword>